<reference evidence="1" key="1">
    <citation type="journal article" date="2021" name="Microb. Physiol.">
        <title>Proteogenomic Insights into the Physiology of Marine, Sulfate-Reducing, Filamentous Desulfonema limicola and Desulfonema magnum.</title>
        <authorList>
            <person name="Schnaars V."/>
            <person name="Wohlbrand L."/>
            <person name="Scheve S."/>
            <person name="Hinrichs C."/>
            <person name="Reinhardt R."/>
            <person name="Rabus R."/>
        </authorList>
    </citation>
    <scope>NUCLEOTIDE SEQUENCE</scope>
    <source>
        <strain evidence="1">4be13</strain>
    </source>
</reference>
<evidence type="ECO:0000313" key="2">
    <source>
        <dbReference type="Proteomes" id="UP000663722"/>
    </source>
</evidence>
<proteinExistence type="predicted"/>
<gene>
    <name evidence="1" type="ORF">dnm_030720</name>
</gene>
<sequence length="61" mass="7091">MNKSDKTEEKQRIITEMIDASIALARKIGKHSLTEGCNCIACVTRRKRLLKGEEPEWKYRL</sequence>
<evidence type="ECO:0000313" key="1">
    <source>
        <dbReference type="EMBL" id="QTA87045.1"/>
    </source>
</evidence>
<accession>A0A975GMT4</accession>
<dbReference type="KEGG" id="dmm:dnm_030720"/>
<protein>
    <submittedName>
        <fullName evidence="1">Uncharacterized protein</fullName>
    </submittedName>
</protein>
<name>A0A975GMT4_9BACT</name>
<dbReference type="Proteomes" id="UP000663722">
    <property type="component" value="Chromosome"/>
</dbReference>
<dbReference type="RefSeq" id="WP_207682409.1">
    <property type="nucleotide sequence ID" value="NZ_CP061800.1"/>
</dbReference>
<dbReference type="AlphaFoldDB" id="A0A975GMT4"/>
<organism evidence="1 2">
    <name type="scientific">Desulfonema magnum</name>
    <dbReference type="NCBI Taxonomy" id="45655"/>
    <lineage>
        <taxon>Bacteria</taxon>
        <taxon>Pseudomonadati</taxon>
        <taxon>Thermodesulfobacteriota</taxon>
        <taxon>Desulfobacteria</taxon>
        <taxon>Desulfobacterales</taxon>
        <taxon>Desulfococcaceae</taxon>
        <taxon>Desulfonema</taxon>
    </lineage>
</organism>
<keyword evidence="2" id="KW-1185">Reference proteome</keyword>
<dbReference type="EMBL" id="CP061800">
    <property type="protein sequence ID" value="QTA87045.1"/>
    <property type="molecule type" value="Genomic_DNA"/>
</dbReference>